<sequence length="163" mass="18466">MEAILEEEQRRYEELQVFALDFARQGKTQDLKAMLEAKMPINLCDHKGNSLLMLASYNGNLETTQLLVDMGADVDKKNDRGQTPLAGVCFKGYLDIVKVLVKAGANIYENNGMGTTPIMFASMFGNYEIVKYLNKENSNYKTKFYLLISKIFAIIKNIFKKGK</sequence>
<dbReference type="KEGG" id="paco:AACT_2072"/>
<dbReference type="InterPro" id="IPR002110">
    <property type="entry name" value="Ankyrin_rpt"/>
</dbReference>
<evidence type="ECO:0000256" key="1">
    <source>
        <dbReference type="ARBA" id="ARBA00022737"/>
    </source>
</evidence>
<dbReference type="Proteomes" id="UP000503483">
    <property type="component" value="Chromosome"/>
</dbReference>
<protein>
    <submittedName>
        <fullName evidence="4">Ankyrin domain-containing protein</fullName>
    </submittedName>
</protein>
<dbReference type="Gene3D" id="1.25.40.20">
    <property type="entry name" value="Ankyrin repeat-containing domain"/>
    <property type="match status" value="1"/>
</dbReference>
<keyword evidence="2 3" id="KW-0040">ANK repeat</keyword>
<evidence type="ECO:0000313" key="4">
    <source>
        <dbReference type="EMBL" id="QKE29202.1"/>
    </source>
</evidence>
<dbReference type="InterPro" id="IPR036770">
    <property type="entry name" value="Ankyrin_rpt-contain_sf"/>
</dbReference>
<evidence type="ECO:0000313" key="5">
    <source>
        <dbReference type="Proteomes" id="UP000503483"/>
    </source>
</evidence>
<dbReference type="PANTHER" id="PTHR24171:SF9">
    <property type="entry name" value="ANKYRIN REPEAT DOMAIN-CONTAINING PROTEIN 39"/>
    <property type="match status" value="1"/>
</dbReference>
<organism evidence="4 5">
    <name type="scientific">Arcobacter acticola</name>
    <dbReference type="NCBI Taxonomy" id="1849015"/>
    <lineage>
        <taxon>Bacteria</taxon>
        <taxon>Pseudomonadati</taxon>
        <taxon>Campylobacterota</taxon>
        <taxon>Epsilonproteobacteria</taxon>
        <taxon>Campylobacterales</taxon>
        <taxon>Arcobacteraceae</taxon>
        <taxon>Arcobacter</taxon>
    </lineage>
</organism>
<evidence type="ECO:0000256" key="2">
    <source>
        <dbReference type="ARBA" id="ARBA00023043"/>
    </source>
</evidence>
<keyword evidence="1" id="KW-0677">Repeat</keyword>
<evidence type="ECO:0000256" key="3">
    <source>
        <dbReference type="PROSITE-ProRule" id="PRU00023"/>
    </source>
</evidence>
<gene>
    <name evidence="4" type="ORF">AACT_2072</name>
</gene>
<accession>A0A6M8EGL1</accession>
<name>A0A6M8EGL1_9BACT</name>
<keyword evidence="5" id="KW-1185">Reference proteome</keyword>
<proteinExistence type="predicted"/>
<dbReference type="PROSITE" id="PS50297">
    <property type="entry name" value="ANK_REP_REGION"/>
    <property type="match status" value="2"/>
</dbReference>
<dbReference type="EMBL" id="CP042652">
    <property type="protein sequence ID" value="QKE29202.1"/>
    <property type="molecule type" value="Genomic_DNA"/>
</dbReference>
<dbReference type="RefSeq" id="WP_172126761.1">
    <property type="nucleotide sequence ID" value="NZ_CP042652.1"/>
</dbReference>
<feature type="repeat" description="ANK" evidence="3">
    <location>
        <begin position="80"/>
        <end position="112"/>
    </location>
</feature>
<reference evidence="4 5" key="1">
    <citation type="submission" date="2019-08" db="EMBL/GenBank/DDBJ databases">
        <title>Complete genome sequence of Arcobacter acticola.</title>
        <authorList>
            <person name="Miller W."/>
        </authorList>
    </citation>
    <scope>NUCLEOTIDE SEQUENCE [LARGE SCALE GENOMIC DNA]</scope>
    <source>
        <strain evidence="4 5">KCTC 52212</strain>
    </source>
</reference>
<dbReference type="SMART" id="SM00248">
    <property type="entry name" value="ANK"/>
    <property type="match status" value="3"/>
</dbReference>
<dbReference type="AlphaFoldDB" id="A0A6M8EGL1"/>
<dbReference type="SUPFAM" id="SSF48403">
    <property type="entry name" value="Ankyrin repeat"/>
    <property type="match status" value="1"/>
</dbReference>
<dbReference type="PANTHER" id="PTHR24171">
    <property type="entry name" value="ANKYRIN REPEAT DOMAIN-CONTAINING PROTEIN 39-RELATED"/>
    <property type="match status" value="1"/>
</dbReference>
<dbReference type="PROSITE" id="PS50088">
    <property type="entry name" value="ANK_REPEAT"/>
    <property type="match status" value="2"/>
</dbReference>
<dbReference type="Pfam" id="PF12796">
    <property type="entry name" value="Ank_2"/>
    <property type="match status" value="1"/>
</dbReference>
<feature type="repeat" description="ANK" evidence="3">
    <location>
        <begin position="47"/>
        <end position="79"/>
    </location>
</feature>